<feature type="compositionally biased region" description="Polar residues" evidence="2">
    <location>
        <begin position="216"/>
        <end position="237"/>
    </location>
</feature>
<gene>
    <name evidence="3" type="ORF">VCS650_LOCUS660</name>
</gene>
<evidence type="ECO:0000256" key="1">
    <source>
        <dbReference type="SAM" id="Coils"/>
    </source>
</evidence>
<feature type="region of interest" description="Disordered" evidence="2">
    <location>
        <begin position="169"/>
        <end position="240"/>
    </location>
</feature>
<feature type="compositionally biased region" description="Acidic residues" evidence="2">
    <location>
        <begin position="619"/>
        <end position="635"/>
    </location>
</feature>
<feature type="compositionally biased region" description="Polar residues" evidence="2">
    <location>
        <begin position="567"/>
        <end position="577"/>
    </location>
</feature>
<feature type="compositionally biased region" description="Polar residues" evidence="2">
    <location>
        <begin position="1451"/>
        <end position="1473"/>
    </location>
</feature>
<evidence type="ECO:0000256" key="2">
    <source>
        <dbReference type="SAM" id="MobiDB-lite"/>
    </source>
</evidence>
<reference evidence="3" key="1">
    <citation type="submission" date="2021-02" db="EMBL/GenBank/DDBJ databases">
        <authorList>
            <person name="Nowell W R."/>
        </authorList>
    </citation>
    <scope>NUCLEOTIDE SEQUENCE</scope>
</reference>
<feature type="region of interest" description="Disordered" evidence="2">
    <location>
        <begin position="247"/>
        <end position="266"/>
    </location>
</feature>
<feature type="region of interest" description="Disordered" evidence="2">
    <location>
        <begin position="830"/>
        <end position="887"/>
    </location>
</feature>
<dbReference type="PANTHER" id="PTHR14164:SF12">
    <property type="entry name" value="PERICENTRIOLAR MATERIAL 1 PROTEIN"/>
    <property type="match status" value="1"/>
</dbReference>
<feature type="region of interest" description="Disordered" evidence="2">
    <location>
        <begin position="619"/>
        <end position="645"/>
    </location>
</feature>
<dbReference type="OrthoDB" id="2125770at2759"/>
<organism evidence="3 4">
    <name type="scientific">Adineta steineri</name>
    <dbReference type="NCBI Taxonomy" id="433720"/>
    <lineage>
        <taxon>Eukaryota</taxon>
        <taxon>Metazoa</taxon>
        <taxon>Spiralia</taxon>
        <taxon>Gnathifera</taxon>
        <taxon>Rotifera</taxon>
        <taxon>Eurotatoria</taxon>
        <taxon>Bdelloidea</taxon>
        <taxon>Adinetida</taxon>
        <taxon>Adinetidae</taxon>
        <taxon>Adineta</taxon>
    </lineage>
</organism>
<dbReference type="GO" id="GO:0034454">
    <property type="term" value="P:microtubule anchoring at centrosome"/>
    <property type="evidence" value="ECO:0007669"/>
    <property type="project" value="InterPro"/>
</dbReference>
<feature type="region of interest" description="Disordered" evidence="2">
    <location>
        <begin position="304"/>
        <end position="329"/>
    </location>
</feature>
<feature type="coiled-coil region" evidence="1">
    <location>
        <begin position="444"/>
        <end position="471"/>
    </location>
</feature>
<feature type="compositionally biased region" description="Polar residues" evidence="2">
    <location>
        <begin position="247"/>
        <end position="259"/>
    </location>
</feature>
<feature type="compositionally biased region" description="Acidic residues" evidence="2">
    <location>
        <begin position="983"/>
        <end position="1002"/>
    </location>
</feature>
<feature type="region of interest" description="Disordered" evidence="2">
    <location>
        <begin position="1205"/>
        <end position="1238"/>
    </location>
</feature>
<dbReference type="Proteomes" id="UP000663891">
    <property type="component" value="Unassembled WGS sequence"/>
</dbReference>
<evidence type="ECO:0008006" key="5">
    <source>
        <dbReference type="Google" id="ProtNLM"/>
    </source>
</evidence>
<feature type="compositionally biased region" description="Basic and acidic residues" evidence="2">
    <location>
        <begin position="579"/>
        <end position="594"/>
    </location>
</feature>
<sequence>MALKRKTRNLPNLDDNEKFTQMSFFDPVYQNDNESDGELSVNSLVRQAFRDNNQDESNETLDADPITNNAAQDETSDQEQSIEFSTERIIVRVKQIQNSIQQAQTMLDSMDKFKHLVPGSEEQCEKLRIIIANLEEQQAGYVNLFNLITLTNEERSGLIKKISVADRQMPIDTDDQSNGDDDDEEEEEEDEKPISQRKVQFPDHSHSENKNGFKPSISTINTSDNEQNTRNDNSNYDSLVGSLKSDTINWKDQQSTTGDEASDVESEKEMERNLMLQKEQLRALQGQKRALLALKKRSEQRLVEQQQQLSNKKTVTPKEDPSENDLLSDIHNLRDRLQLLRNLYEQKHEVEVKQVKSSPKEQPKPDENRVKNLQHVRQQLNELEQIVRYYQMDLMDQQEEETTVYEEAQIQPDDVQRIKTLITQQKQQISPAKINNNNNPPKPLDKLSTELATKRLELEQAKSALSRLQQMVKTIEPDQPSSSTRSTPIPPSPKKSPKNTKMNLSTNSKPKMNLLTDLISPKSSEKQNSILATNTYADAKMAAQHREIERLVESRQRLHTLKDQIASLHQSMTTPPIQSKKDSKNETQLDKPSYESEYNQLKNSNDDELDLYRFECESGDGEELDDDDDDLDEEIPLPPRIKQGNFHTPEDIVAEHEQRLLNKKPDQNEELSAQMREICRCLSTFIQEQKSFNRHIEEHLTAAAVNNSSRTSLPSVSTSGDTMFNQLQQQVLTQGLIVNLNTAYREIAVLQSEINTLQTENSRLTASSSSYDSQQQKQQQQQYKTQLYSRDNSKDSIYSLNQIQPIRSKFTENIQPLNHNLLANNNRFENSSKTSFSSQSTGNRTAINFNEDQLETTPIKHERNANNNRFENSSKTSFSSQSTGNRTAINFNEDQLETTPIKHERNATFTSDRLLSPKPLHLHTKQLPDGYEITSNNYRNSSKGIPSKSFIIRRRAVTNENANQLNKSQSPNYNQLLQQNTFDNDDDDDDDDSDDSESNSEEEQQKNDLSRTIFNLEPSVSYSASTQDLDNADIQTINLQVKSIMVQLIPIRKTQLYSRDNSKDSIYSLNQIQPIRSKFTENIQPLNHNLLANNNRFENSSKTSFSSQSTGNRTAINFNEDQLETTPIKHERNATFTSDRLLSPKPLHLHTKQLPDGYEVTSNHYRNSSKAIPSKSFIIRRRAVTNENANQLNKSQSPNYNQLLQQNTFDNDDDDDDDDDSDDSESNSEEEQQKNDLSRTIFNLEPSVSYSASTQDLDNADIQTINLQVKSIMVQLIPFMRLHINDIFNHSILNHVRERILFLFKQQPDSAQLVSHFQNQFSASLAKTIEKYCGTTIRDCAADLIRDISDVAFDELVKYKVFENNNQATNINESMIKSTNTQQDEYSNLYHSTIENYTPETSLVDGGENDNKYQIELAESESRPLTLVGSDEEDNDSDQEENKDSELETAVSRQDINLNQNETASSSELNSNGHEYVMVNRSTSNDTIDDNIPEVEEKKNENEDEVVADS</sequence>
<feature type="compositionally biased region" description="Polar residues" evidence="2">
    <location>
        <begin position="66"/>
        <end position="80"/>
    </location>
</feature>
<dbReference type="GO" id="GO:0034451">
    <property type="term" value="C:centriolar satellite"/>
    <property type="evidence" value="ECO:0007669"/>
    <property type="project" value="TreeGrafter"/>
</dbReference>
<accession>A0A813NVE4</accession>
<proteinExistence type="predicted"/>
<comment type="caution">
    <text evidence="3">The sequence shown here is derived from an EMBL/GenBank/DDBJ whole genome shotgun (WGS) entry which is preliminary data.</text>
</comment>
<evidence type="ECO:0000313" key="4">
    <source>
        <dbReference type="Proteomes" id="UP000663891"/>
    </source>
</evidence>
<name>A0A813NVE4_9BILA</name>
<feature type="region of interest" description="Disordered" evidence="2">
    <location>
        <begin position="765"/>
        <end position="790"/>
    </location>
</feature>
<dbReference type="GO" id="GO:1905515">
    <property type="term" value="P:non-motile cilium assembly"/>
    <property type="evidence" value="ECO:0007669"/>
    <property type="project" value="TreeGrafter"/>
</dbReference>
<protein>
    <recommendedName>
        <fullName evidence="5">Pericentriolar material 1 protein</fullName>
    </recommendedName>
</protein>
<feature type="compositionally biased region" description="Polar residues" evidence="2">
    <location>
        <begin position="304"/>
        <end position="314"/>
    </location>
</feature>
<feature type="compositionally biased region" description="Low complexity" evidence="2">
    <location>
        <begin position="873"/>
        <end position="882"/>
    </location>
</feature>
<feature type="compositionally biased region" description="Low complexity" evidence="2">
    <location>
        <begin position="831"/>
        <end position="840"/>
    </location>
</feature>
<feature type="compositionally biased region" description="Acidic residues" evidence="2">
    <location>
        <begin position="1430"/>
        <end position="1439"/>
    </location>
</feature>
<keyword evidence="1" id="KW-0175">Coiled coil</keyword>
<feature type="region of interest" description="Disordered" evidence="2">
    <location>
        <begin position="474"/>
        <end position="513"/>
    </location>
</feature>
<dbReference type="EMBL" id="CAJNON010000003">
    <property type="protein sequence ID" value="CAF0741117.1"/>
    <property type="molecule type" value="Genomic_DNA"/>
</dbReference>
<feature type="region of interest" description="Disordered" evidence="2">
    <location>
        <begin position="566"/>
        <end position="602"/>
    </location>
</feature>
<feature type="compositionally biased region" description="Low complexity" evidence="2">
    <location>
        <begin position="767"/>
        <end position="789"/>
    </location>
</feature>
<dbReference type="PANTHER" id="PTHR14164">
    <property type="entry name" value="PERICENTRIOLAR MATERIAL 1-RELATED"/>
    <property type="match status" value="1"/>
</dbReference>
<feature type="region of interest" description="Disordered" evidence="2">
    <location>
        <begin position="53"/>
        <end position="80"/>
    </location>
</feature>
<feature type="compositionally biased region" description="Basic and acidic residues" evidence="2">
    <location>
        <begin position="200"/>
        <end position="211"/>
    </location>
</feature>
<feature type="region of interest" description="Disordered" evidence="2">
    <location>
        <begin position="350"/>
        <end position="370"/>
    </location>
</feature>
<feature type="compositionally biased region" description="Acidic residues" evidence="2">
    <location>
        <begin position="1210"/>
        <end position="1230"/>
    </location>
</feature>
<dbReference type="GO" id="GO:0071539">
    <property type="term" value="P:protein localization to centrosome"/>
    <property type="evidence" value="ECO:0007669"/>
    <property type="project" value="InterPro"/>
</dbReference>
<feature type="region of interest" description="Disordered" evidence="2">
    <location>
        <begin position="1418"/>
        <end position="1510"/>
    </location>
</feature>
<dbReference type="InterPro" id="IPR024138">
    <property type="entry name" value="Pericentriolar_Pcm1"/>
</dbReference>
<evidence type="ECO:0000313" key="3">
    <source>
        <dbReference type="EMBL" id="CAF0741117.1"/>
    </source>
</evidence>
<dbReference type="GO" id="GO:0036064">
    <property type="term" value="C:ciliary basal body"/>
    <property type="evidence" value="ECO:0007669"/>
    <property type="project" value="TreeGrafter"/>
</dbReference>
<feature type="compositionally biased region" description="Polar residues" evidence="2">
    <location>
        <begin position="841"/>
        <end position="851"/>
    </location>
</feature>
<feature type="compositionally biased region" description="Acidic residues" evidence="2">
    <location>
        <begin position="172"/>
        <end position="191"/>
    </location>
</feature>
<feature type="region of interest" description="Disordered" evidence="2">
    <location>
        <begin position="978"/>
        <end position="1013"/>
    </location>
</feature>